<gene>
    <name evidence="2" type="ORF">RC62_4296</name>
</gene>
<evidence type="ECO:0000313" key="2">
    <source>
        <dbReference type="EMBL" id="KQB40922.1"/>
    </source>
</evidence>
<dbReference type="Proteomes" id="UP000050443">
    <property type="component" value="Unassembled WGS sequence"/>
</dbReference>
<evidence type="ECO:0008006" key="4">
    <source>
        <dbReference type="Google" id="ProtNLM"/>
    </source>
</evidence>
<reference evidence="2 3" key="1">
    <citation type="submission" date="2014-09" db="EMBL/GenBank/DDBJ databases">
        <title>Genome sequence of Flavobacterium aquidurense RC62.</title>
        <authorList>
            <person name="Kim J.F."/>
            <person name="Kwak M.-J."/>
        </authorList>
    </citation>
    <scope>NUCLEOTIDE SEQUENCE [LARGE SCALE GENOMIC DNA]</scope>
    <source>
        <strain evidence="2 3">RC62</strain>
    </source>
</reference>
<feature type="chain" id="PRO_5006186836" description="Beta-lactamase-inhibitor-like PepSY-like domain-containing protein" evidence="1">
    <location>
        <begin position="22"/>
        <end position="102"/>
    </location>
</feature>
<sequence length="102" mass="11258">MKKLILSAVIVLGSLFMNAEAAISKKPNLNVVTFQDGYKEIKADALPVEVKATLEKSFPGSKLVKAYVNSKKQYKLEINSAGDDNDKRFVFTDSKGVIAEKY</sequence>
<comment type="caution">
    <text evidence="2">The sequence shown here is derived from an EMBL/GenBank/DDBJ whole genome shotgun (WGS) entry which is preliminary data.</text>
</comment>
<dbReference type="AlphaFoldDB" id="A0A0Q0XWX5"/>
<keyword evidence="1" id="KW-0732">Signal</keyword>
<dbReference type="STRING" id="362413.RC62_4296"/>
<evidence type="ECO:0000313" key="3">
    <source>
        <dbReference type="Proteomes" id="UP000050443"/>
    </source>
</evidence>
<accession>A0A0Q0XWX5</accession>
<feature type="signal peptide" evidence="1">
    <location>
        <begin position="1"/>
        <end position="21"/>
    </location>
</feature>
<dbReference type="RefSeq" id="WP_055093845.1">
    <property type="nucleotide sequence ID" value="NZ_JRLF01000009.1"/>
</dbReference>
<dbReference type="PATRIC" id="fig|362413.3.peg.4218"/>
<evidence type="ECO:0000256" key="1">
    <source>
        <dbReference type="SAM" id="SignalP"/>
    </source>
</evidence>
<dbReference type="EMBL" id="JRLF01000009">
    <property type="protein sequence ID" value="KQB40922.1"/>
    <property type="molecule type" value="Genomic_DNA"/>
</dbReference>
<protein>
    <recommendedName>
        <fullName evidence="4">Beta-lactamase-inhibitor-like PepSY-like domain-containing protein</fullName>
    </recommendedName>
</protein>
<dbReference type="OrthoDB" id="1099258at2"/>
<organism evidence="2 3">
    <name type="scientific">Flavobacterium aquidurense</name>
    <dbReference type="NCBI Taxonomy" id="362413"/>
    <lineage>
        <taxon>Bacteria</taxon>
        <taxon>Pseudomonadati</taxon>
        <taxon>Bacteroidota</taxon>
        <taxon>Flavobacteriia</taxon>
        <taxon>Flavobacteriales</taxon>
        <taxon>Flavobacteriaceae</taxon>
        <taxon>Flavobacterium</taxon>
    </lineage>
</organism>
<proteinExistence type="predicted"/>
<name>A0A0Q0XWX5_9FLAO</name>
<dbReference type="SUPFAM" id="SSF160574">
    <property type="entry name" value="BT0923-like"/>
    <property type="match status" value="1"/>
</dbReference>